<reference evidence="8" key="1">
    <citation type="submission" date="2016-06" db="EMBL/GenBank/DDBJ databases">
        <authorList>
            <person name="Varghese N."/>
            <person name="Submissions Spin"/>
        </authorList>
    </citation>
    <scope>NUCLEOTIDE SEQUENCE [LARGE SCALE GENOMIC DNA]</scope>
    <source>
        <strain evidence="8">DSM 45246</strain>
    </source>
</reference>
<dbReference type="AlphaFoldDB" id="A0A1C4WCR7"/>
<dbReference type="Proteomes" id="UP000199629">
    <property type="component" value="Unassembled WGS sequence"/>
</dbReference>
<feature type="domain" description="Methylamine utilisation protein MauE" evidence="6">
    <location>
        <begin position="3"/>
        <end position="129"/>
    </location>
</feature>
<feature type="transmembrane region" description="Helical" evidence="5">
    <location>
        <begin position="45"/>
        <end position="67"/>
    </location>
</feature>
<evidence type="ECO:0000256" key="5">
    <source>
        <dbReference type="SAM" id="Phobius"/>
    </source>
</evidence>
<gene>
    <name evidence="7" type="ORF">GA0070214_103444</name>
</gene>
<feature type="transmembrane region" description="Helical" evidence="5">
    <location>
        <begin position="147"/>
        <end position="168"/>
    </location>
</feature>
<evidence type="ECO:0000256" key="1">
    <source>
        <dbReference type="ARBA" id="ARBA00004141"/>
    </source>
</evidence>
<dbReference type="InterPro" id="IPR009908">
    <property type="entry name" value="Methylamine_util_MauE"/>
</dbReference>
<evidence type="ECO:0000256" key="2">
    <source>
        <dbReference type="ARBA" id="ARBA00022692"/>
    </source>
</evidence>
<dbReference type="Pfam" id="PF07291">
    <property type="entry name" value="MauE"/>
    <property type="match status" value="1"/>
</dbReference>
<feature type="transmembrane region" description="Helical" evidence="5">
    <location>
        <begin position="73"/>
        <end position="94"/>
    </location>
</feature>
<keyword evidence="4 5" id="KW-0472">Membrane</keyword>
<dbReference type="UniPathway" id="UPA00895"/>
<evidence type="ECO:0000313" key="7">
    <source>
        <dbReference type="EMBL" id="SCE94005.1"/>
    </source>
</evidence>
<dbReference type="GO" id="GO:0030416">
    <property type="term" value="P:methylamine metabolic process"/>
    <property type="evidence" value="ECO:0007669"/>
    <property type="project" value="InterPro"/>
</dbReference>
<comment type="subcellular location">
    <subcellularLocation>
        <location evidence="1">Membrane</location>
        <topology evidence="1">Multi-pass membrane protein</topology>
    </subcellularLocation>
</comment>
<organism evidence="7 8">
    <name type="scientific">Micromonospora chaiyaphumensis</name>
    <dbReference type="NCBI Taxonomy" id="307119"/>
    <lineage>
        <taxon>Bacteria</taxon>
        <taxon>Bacillati</taxon>
        <taxon>Actinomycetota</taxon>
        <taxon>Actinomycetes</taxon>
        <taxon>Micromonosporales</taxon>
        <taxon>Micromonosporaceae</taxon>
        <taxon>Micromonospora</taxon>
    </lineage>
</organism>
<proteinExistence type="predicted"/>
<evidence type="ECO:0000256" key="3">
    <source>
        <dbReference type="ARBA" id="ARBA00022989"/>
    </source>
</evidence>
<dbReference type="GO" id="GO:0016020">
    <property type="term" value="C:membrane"/>
    <property type="evidence" value="ECO:0007669"/>
    <property type="project" value="UniProtKB-SubCell"/>
</dbReference>
<accession>A0A1C4WCR7</accession>
<evidence type="ECO:0000259" key="6">
    <source>
        <dbReference type="Pfam" id="PF07291"/>
    </source>
</evidence>
<keyword evidence="8" id="KW-1185">Reference proteome</keyword>
<dbReference type="RefSeq" id="WP_091261975.1">
    <property type="nucleotide sequence ID" value="NZ_FMCS01000003.1"/>
</dbReference>
<evidence type="ECO:0000313" key="8">
    <source>
        <dbReference type="Proteomes" id="UP000199629"/>
    </source>
</evidence>
<dbReference type="EMBL" id="FMCS01000003">
    <property type="protein sequence ID" value="SCE94005.1"/>
    <property type="molecule type" value="Genomic_DNA"/>
</dbReference>
<sequence>MWFVLVIVRLLLTGVLLVAGLSKVRSRQALREFAGSVQGLGLGRGRFAVALGVTVAAVEVGVATLLVTPTLNAVGLVAAGLLLLAFTAVVLRALHRGSAASCRCFGSSGGPFRRDHLWRNLLLVLLAFGASAVTVVVAPGAPASLDAWLLAAFAAVVGAGLALPIIYWDDARFLAGHFS</sequence>
<keyword evidence="3 5" id="KW-1133">Transmembrane helix</keyword>
<evidence type="ECO:0000256" key="4">
    <source>
        <dbReference type="ARBA" id="ARBA00023136"/>
    </source>
</evidence>
<name>A0A1C4WCR7_9ACTN</name>
<feature type="transmembrane region" description="Helical" evidence="5">
    <location>
        <begin position="6"/>
        <end position="24"/>
    </location>
</feature>
<keyword evidence="2 5" id="KW-0812">Transmembrane</keyword>
<feature type="transmembrane region" description="Helical" evidence="5">
    <location>
        <begin position="121"/>
        <end position="141"/>
    </location>
</feature>
<protein>
    <submittedName>
        <fullName evidence="7">Methylamine utilisation protein MauE</fullName>
    </submittedName>
</protein>